<dbReference type="HOGENOM" id="CLU_1663898_0_0_1"/>
<proteinExistence type="predicted"/>
<dbReference type="Gene3D" id="3.30.1520.10">
    <property type="entry name" value="Phox-like domain"/>
    <property type="match status" value="1"/>
</dbReference>
<protein>
    <submittedName>
        <fullName evidence="2">Uncharacterized protein AlNc14C9G1198</fullName>
    </submittedName>
</protein>
<dbReference type="CDD" id="cd06093">
    <property type="entry name" value="PX_domain"/>
    <property type="match status" value="1"/>
</dbReference>
<dbReference type="SUPFAM" id="SSF64268">
    <property type="entry name" value="PX domain"/>
    <property type="match status" value="1"/>
</dbReference>
<evidence type="ECO:0000313" key="2">
    <source>
        <dbReference type="EMBL" id="CCA15233.1"/>
    </source>
</evidence>
<dbReference type="InterPro" id="IPR001683">
    <property type="entry name" value="PX_dom"/>
</dbReference>
<gene>
    <name evidence="2" type="primary">AlNc14C9G1198</name>
    <name evidence="2" type="ORF">ALNC14_013760</name>
</gene>
<accession>F0W2E7</accession>
<evidence type="ECO:0000259" key="1">
    <source>
        <dbReference type="PROSITE" id="PS50195"/>
    </source>
</evidence>
<dbReference type="PROSITE" id="PS50195">
    <property type="entry name" value="PX"/>
    <property type="match status" value="1"/>
</dbReference>
<reference evidence="2" key="1">
    <citation type="journal article" date="2011" name="PLoS Biol.">
        <title>Gene gain and loss during evolution of obligate parasitism in the white rust pathogen of Arabidopsis thaliana.</title>
        <authorList>
            <person name="Kemen E."/>
            <person name="Gardiner A."/>
            <person name="Schultz-Larsen T."/>
            <person name="Kemen A.C."/>
            <person name="Balmuth A.L."/>
            <person name="Robert-Seilaniantz A."/>
            <person name="Bailey K."/>
            <person name="Holub E."/>
            <person name="Studholme D.J."/>
            <person name="Maclean D."/>
            <person name="Jones J.D."/>
        </authorList>
    </citation>
    <scope>NUCLEOTIDE SEQUENCE</scope>
</reference>
<name>F0W2E7_9STRA</name>
<dbReference type="GO" id="GO:0035091">
    <property type="term" value="F:phosphatidylinositol binding"/>
    <property type="evidence" value="ECO:0007669"/>
    <property type="project" value="InterPro"/>
</dbReference>
<dbReference type="InterPro" id="IPR036871">
    <property type="entry name" value="PX_dom_sf"/>
</dbReference>
<organism evidence="2">
    <name type="scientific">Albugo laibachii Nc14</name>
    <dbReference type="NCBI Taxonomy" id="890382"/>
    <lineage>
        <taxon>Eukaryota</taxon>
        <taxon>Sar</taxon>
        <taxon>Stramenopiles</taxon>
        <taxon>Oomycota</taxon>
        <taxon>Peronosporomycetes</taxon>
        <taxon>Albuginales</taxon>
        <taxon>Albuginaceae</taxon>
        <taxon>Albugo</taxon>
    </lineage>
</organism>
<dbReference type="AlphaFoldDB" id="F0W2E7"/>
<dbReference type="Pfam" id="PF00787">
    <property type="entry name" value="PX"/>
    <property type="match status" value="1"/>
</dbReference>
<reference evidence="2" key="2">
    <citation type="submission" date="2011-02" db="EMBL/GenBank/DDBJ databases">
        <authorList>
            <person name="MacLean D."/>
        </authorList>
    </citation>
    <scope>NUCLEOTIDE SEQUENCE</scope>
</reference>
<dbReference type="EMBL" id="FR824054">
    <property type="protein sequence ID" value="CCA15233.1"/>
    <property type="molecule type" value="Genomic_DNA"/>
</dbReference>
<sequence>MTIDPKSLFVVVKATEDLDGCDLDELRMLVSHDLYKEIELENAESIKRCLLRRCNIYIVCVKNLNSGETSIVRRRFSDFYRLRQTLLKLVPCKRESYCSWFIKQIPEFTFPRRRLFRSRHACVVSQRVDSLERFVWHVLSCHLVGNFRMYAATAQSVHN</sequence>
<feature type="domain" description="PX" evidence="1">
    <location>
        <begin position="35"/>
        <end position="159"/>
    </location>
</feature>